<dbReference type="PROSITE" id="PS51832">
    <property type="entry name" value="HD_GYP"/>
    <property type="match status" value="1"/>
</dbReference>
<keyword evidence="1" id="KW-1133">Transmembrane helix</keyword>
<feature type="transmembrane region" description="Helical" evidence="1">
    <location>
        <begin position="70"/>
        <end position="86"/>
    </location>
</feature>
<evidence type="ECO:0000259" key="2">
    <source>
        <dbReference type="PROSITE" id="PS51832"/>
    </source>
</evidence>
<dbReference type="EMBL" id="DRND01000124">
    <property type="protein sequence ID" value="HFC46529.1"/>
    <property type="molecule type" value="Genomic_DNA"/>
</dbReference>
<evidence type="ECO:0000313" key="3">
    <source>
        <dbReference type="EMBL" id="HFC46529.1"/>
    </source>
</evidence>
<keyword evidence="1" id="KW-0812">Transmembrane</keyword>
<feature type="domain" description="HD-GYP" evidence="2">
    <location>
        <begin position="155"/>
        <end position="252"/>
    </location>
</feature>
<reference evidence="3" key="1">
    <citation type="journal article" date="2020" name="mSystems">
        <title>Genome- and Community-Level Interaction Insights into Carbon Utilization and Element Cycling Functions of Hydrothermarchaeota in Hydrothermal Sediment.</title>
        <authorList>
            <person name="Zhou Z."/>
            <person name="Liu Y."/>
            <person name="Xu W."/>
            <person name="Pan J."/>
            <person name="Luo Z.H."/>
            <person name="Li M."/>
        </authorList>
    </citation>
    <scope>NUCLEOTIDE SEQUENCE [LARGE SCALE GENOMIC DNA]</scope>
    <source>
        <strain evidence="3">HyVt-503</strain>
    </source>
</reference>
<dbReference type="Pfam" id="PF01966">
    <property type="entry name" value="HD"/>
    <property type="match status" value="1"/>
</dbReference>
<feature type="transmembrane region" description="Helical" evidence="1">
    <location>
        <begin position="124"/>
        <end position="142"/>
    </location>
</feature>
<proteinExistence type="predicted"/>
<keyword evidence="1" id="KW-0472">Membrane</keyword>
<accession>A0A7V2WSD1</accession>
<gene>
    <name evidence="3" type="ORF">ENJ63_01460</name>
</gene>
<dbReference type="InterPro" id="IPR037522">
    <property type="entry name" value="HD_GYP_dom"/>
</dbReference>
<feature type="transmembrane region" description="Helical" evidence="1">
    <location>
        <begin position="93"/>
        <end position="112"/>
    </location>
</feature>
<name>A0A7V2WSD1_9BACT</name>
<feature type="transmembrane region" description="Helical" evidence="1">
    <location>
        <begin position="47"/>
        <end position="64"/>
    </location>
</feature>
<dbReference type="PANTHER" id="PTHR43155">
    <property type="entry name" value="CYCLIC DI-GMP PHOSPHODIESTERASE PA4108-RELATED"/>
    <property type="match status" value="1"/>
</dbReference>
<dbReference type="Gene3D" id="1.10.3210.10">
    <property type="entry name" value="Hypothetical protein af1432"/>
    <property type="match status" value="1"/>
</dbReference>
<dbReference type="Proteomes" id="UP000885797">
    <property type="component" value="Unassembled WGS sequence"/>
</dbReference>
<protein>
    <submittedName>
        <fullName evidence="3">HD domain-containing protein</fullName>
    </submittedName>
</protein>
<dbReference type="PANTHER" id="PTHR43155:SF2">
    <property type="entry name" value="CYCLIC DI-GMP PHOSPHODIESTERASE PA4108"/>
    <property type="match status" value="1"/>
</dbReference>
<comment type="caution">
    <text evidence="3">The sequence shown here is derived from an EMBL/GenBank/DDBJ whole genome shotgun (WGS) entry which is preliminary data.</text>
</comment>
<dbReference type="AlphaFoldDB" id="A0A7V2WSD1"/>
<dbReference type="InterPro" id="IPR006674">
    <property type="entry name" value="HD_domain"/>
</dbReference>
<feature type="non-terminal residue" evidence="3">
    <location>
        <position position="252"/>
    </location>
</feature>
<dbReference type="CDD" id="cd00077">
    <property type="entry name" value="HDc"/>
    <property type="match status" value="1"/>
</dbReference>
<dbReference type="SUPFAM" id="SSF109604">
    <property type="entry name" value="HD-domain/PDEase-like"/>
    <property type="match status" value="1"/>
</dbReference>
<dbReference type="InterPro" id="IPR003607">
    <property type="entry name" value="HD/PDEase_dom"/>
</dbReference>
<evidence type="ECO:0000256" key="1">
    <source>
        <dbReference type="SAM" id="Phobius"/>
    </source>
</evidence>
<organism evidence="3">
    <name type="scientific">Dissulfuribacter thermophilus</name>
    <dbReference type="NCBI Taxonomy" id="1156395"/>
    <lineage>
        <taxon>Bacteria</taxon>
        <taxon>Pseudomonadati</taxon>
        <taxon>Thermodesulfobacteriota</taxon>
        <taxon>Dissulfuribacteria</taxon>
        <taxon>Dissulfuribacterales</taxon>
        <taxon>Dissulfuribacteraceae</taxon>
        <taxon>Dissulfuribacter</taxon>
    </lineage>
</organism>
<sequence>MEEAKIFSNREMEEIFSKRVDSAVPDIGDTTLFRRIIEQIAAVNKELWIILTMVSIAGIMNYVVTSQYMILGFYTFPTIMSAYYYGRRHAVMTALLTLIIVGCMTYFKPTIFSGTTQLSLGYNTWYHVMAWGSTLLLTAYAMGSLYERHQQKTEELRETYYGIIMILRQFIAKDQYTENHCYRVSIYATKIASYMGLPQDFIEDIRAAALLHDIGKLEISRDILYKAAKLTKEEFNHMKRHVPKGELLLEPV</sequence>